<protein>
    <submittedName>
        <fullName evidence="3">Anthranilate synthase component II</fullName>
        <ecNumber evidence="3">4.1.3.27</ecNumber>
    </submittedName>
</protein>
<name>I2GED1_9BACT</name>
<dbReference type="InterPro" id="IPR050472">
    <property type="entry name" value="Anth_synth/Amidotransfase"/>
</dbReference>
<dbReference type="EMBL" id="CAIT01000005">
    <property type="protein sequence ID" value="CCH52256.1"/>
    <property type="molecule type" value="Genomic_DNA"/>
</dbReference>
<gene>
    <name evidence="3" type="primary">trpG</name>
    <name evidence="3" type="ORF">BN8_01242</name>
</gene>
<dbReference type="STRING" id="1185876.BN8_01242"/>
<dbReference type="PRINTS" id="PR00096">
    <property type="entry name" value="GATASE"/>
</dbReference>
<dbReference type="GO" id="GO:0000162">
    <property type="term" value="P:L-tryptophan biosynthetic process"/>
    <property type="evidence" value="ECO:0007669"/>
    <property type="project" value="TreeGrafter"/>
</dbReference>
<dbReference type="PRINTS" id="PR00099">
    <property type="entry name" value="CPSGATASE"/>
</dbReference>
<comment type="caution">
    <text evidence="3">The sequence shown here is derived from an EMBL/GenBank/DDBJ whole genome shotgun (WGS) entry which is preliminary data.</text>
</comment>
<evidence type="ECO:0000313" key="3">
    <source>
        <dbReference type="EMBL" id="CCH52256.1"/>
    </source>
</evidence>
<organism evidence="3 4">
    <name type="scientific">Fibrisoma limi BUZ 3</name>
    <dbReference type="NCBI Taxonomy" id="1185876"/>
    <lineage>
        <taxon>Bacteria</taxon>
        <taxon>Pseudomonadati</taxon>
        <taxon>Bacteroidota</taxon>
        <taxon>Cytophagia</taxon>
        <taxon>Cytophagales</taxon>
        <taxon>Spirosomataceae</taxon>
        <taxon>Fibrisoma</taxon>
    </lineage>
</organism>
<dbReference type="InterPro" id="IPR006221">
    <property type="entry name" value="TrpG/PapA_dom"/>
</dbReference>
<dbReference type="InterPro" id="IPR017926">
    <property type="entry name" value="GATASE"/>
</dbReference>
<feature type="domain" description="Glutamine amidotransferase" evidence="2">
    <location>
        <begin position="4"/>
        <end position="183"/>
    </location>
</feature>
<reference evidence="3 4" key="1">
    <citation type="journal article" date="2012" name="J. Bacteriol.">
        <title>Genome Sequence of the Filamentous Bacterium Fibrisoma limi BUZ 3T.</title>
        <authorList>
            <person name="Filippini M."/>
            <person name="Qi W."/>
            <person name="Jaenicke S."/>
            <person name="Goesmann A."/>
            <person name="Smits T.H."/>
            <person name="Bagheri H.C."/>
        </authorList>
    </citation>
    <scope>NUCLEOTIDE SEQUENCE [LARGE SCALE GENOMIC DNA]</scope>
    <source>
        <strain evidence="4">BUZ 3T</strain>
    </source>
</reference>
<dbReference type="Pfam" id="PF00117">
    <property type="entry name" value="GATase"/>
    <property type="match status" value="1"/>
</dbReference>
<accession>I2GED1</accession>
<evidence type="ECO:0000259" key="2">
    <source>
        <dbReference type="Pfam" id="PF00117"/>
    </source>
</evidence>
<dbReference type="GO" id="GO:0004049">
    <property type="term" value="F:anthranilate synthase activity"/>
    <property type="evidence" value="ECO:0007669"/>
    <property type="project" value="UniProtKB-EC"/>
</dbReference>
<dbReference type="EC" id="4.1.3.27" evidence="3"/>
<dbReference type="InterPro" id="IPR029062">
    <property type="entry name" value="Class_I_gatase-like"/>
</dbReference>
<dbReference type="PRINTS" id="PR00097">
    <property type="entry name" value="ANTSNTHASEII"/>
</dbReference>
<keyword evidence="4" id="KW-1185">Reference proteome</keyword>
<dbReference type="Gene3D" id="3.40.50.880">
    <property type="match status" value="1"/>
</dbReference>
<dbReference type="CDD" id="cd01743">
    <property type="entry name" value="GATase1_Anthranilate_Synthase"/>
    <property type="match status" value="1"/>
</dbReference>
<dbReference type="eggNOG" id="COG0512">
    <property type="taxonomic scope" value="Bacteria"/>
</dbReference>
<evidence type="ECO:0000313" key="4">
    <source>
        <dbReference type="Proteomes" id="UP000009309"/>
    </source>
</evidence>
<keyword evidence="3" id="KW-0456">Lyase</keyword>
<dbReference type="PROSITE" id="PS51273">
    <property type="entry name" value="GATASE_TYPE_1"/>
    <property type="match status" value="1"/>
</dbReference>
<dbReference type="PANTHER" id="PTHR43418">
    <property type="entry name" value="MULTIFUNCTIONAL TRYPTOPHAN BIOSYNTHESIS PROTEIN-RELATED"/>
    <property type="match status" value="1"/>
</dbReference>
<dbReference type="SUPFAM" id="SSF52317">
    <property type="entry name" value="Class I glutamine amidotransferase-like"/>
    <property type="match status" value="1"/>
</dbReference>
<dbReference type="RefSeq" id="WP_009280840.1">
    <property type="nucleotide sequence ID" value="NZ_CAIT01000005.1"/>
</dbReference>
<proteinExistence type="predicted"/>
<dbReference type="PANTHER" id="PTHR43418:SF4">
    <property type="entry name" value="MULTIFUNCTIONAL TRYPTOPHAN BIOSYNTHESIS PROTEIN"/>
    <property type="match status" value="1"/>
</dbReference>
<dbReference type="Proteomes" id="UP000009309">
    <property type="component" value="Unassembled WGS sequence"/>
</dbReference>
<dbReference type="NCBIfam" id="TIGR00566">
    <property type="entry name" value="trpG_papA"/>
    <property type="match status" value="1"/>
</dbReference>
<evidence type="ECO:0000256" key="1">
    <source>
        <dbReference type="ARBA" id="ARBA00022962"/>
    </source>
</evidence>
<dbReference type="OrthoDB" id="9786812at2"/>
<sequence>MNVLVVDNFDSFTYMLVDYLQQAGADCRVRRNDESLHQLTAEPVDGVVLSPGPGTPRRAGQLMNVIDHYYQRVPMLGVCLGHQALGEYFGATLTPALRPMHGKVDRLHVSSRDVLFDGLPEQFAITRYHSLLLRNLPAELVATASTDSNEIMAMRHSFWPIWGVQFHPEAAQTEHGLGLLKNWIKFVKNRTVSAEKMMLALAAS</sequence>
<dbReference type="GO" id="GO:0005829">
    <property type="term" value="C:cytosol"/>
    <property type="evidence" value="ECO:0007669"/>
    <property type="project" value="TreeGrafter"/>
</dbReference>
<keyword evidence="1" id="KW-0315">Glutamine amidotransferase</keyword>
<dbReference type="FunFam" id="3.40.50.880:FF:000003">
    <property type="entry name" value="Anthranilate synthase component II"/>
    <property type="match status" value="1"/>
</dbReference>
<dbReference type="AlphaFoldDB" id="I2GED1"/>